<feature type="region of interest" description="Disordered" evidence="1">
    <location>
        <begin position="153"/>
        <end position="172"/>
    </location>
</feature>
<dbReference type="Proteomes" id="UP000007129">
    <property type="component" value="Unassembled WGS sequence"/>
</dbReference>
<dbReference type="VEuPathDB" id="FungiDB:MPH_03559"/>
<name>K2S9S5_MACPH</name>
<proteinExistence type="predicted"/>
<dbReference type="HOGENOM" id="CLU_1384395_0_0_1"/>
<feature type="compositionally biased region" description="Basic residues" evidence="1">
    <location>
        <begin position="163"/>
        <end position="172"/>
    </location>
</feature>
<gene>
    <name evidence="2" type="ORF">MPH_03559</name>
</gene>
<dbReference type="STRING" id="1126212.K2S9S5"/>
<sequence>MLALAASAVAMPTGSAPNEKRATPKIYLAGDSTMAKSGGGSGTEGRWLPYLDRQRPQRLPRHRLRDVYHSRRQDRPDLRHIRYQRGQGPHSQGRQGHRVVANAQQPVGDGLIRRLAPALRQLRRDLGQEHWFRRHLRQPLRLRPGHLQEFGKHQGQRLLPQRPHPHQPRGCRYRFQGFREGRLVRPERSGDVREELD</sequence>
<dbReference type="AlphaFoldDB" id="K2S9S5"/>
<dbReference type="EMBL" id="AHHD01000165">
    <property type="protein sequence ID" value="EKG19189.1"/>
    <property type="molecule type" value="Genomic_DNA"/>
</dbReference>
<organism evidence="2 3">
    <name type="scientific">Macrophomina phaseolina (strain MS6)</name>
    <name type="common">Charcoal rot fungus</name>
    <dbReference type="NCBI Taxonomy" id="1126212"/>
    <lineage>
        <taxon>Eukaryota</taxon>
        <taxon>Fungi</taxon>
        <taxon>Dikarya</taxon>
        <taxon>Ascomycota</taxon>
        <taxon>Pezizomycotina</taxon>
        <taxon>Dothideomycetes</taxon>
        <taxon>Dothideomycetes incertae sedis</taxon>
        <taxon>Botryosphaeriales</taxon>
        <taxon>Botryosphaeriaceae</taxon>
        <taxon>Macrophomina</taxon>
    </lineage>
</organism>
<evidence type="ECO:0000313" key="2">
    <source>
        <dbReference type="EMBL" id="EKG19189.1"/>
    </source>
</evidence>
<reference evidence="2 3" key="1">
    <citation type="journal article" date="2012" name="BMC Genomics">
        <title>Tools to kill: Genome of one of the most destructive plant pathogenic fungi Macrophomina phaseolina.</title>
        <authorList>
            <person name="Islam M.S."/>
            <person name="Haque M.S."/>
            <person name="Islam M.M."/>
            <person name="Emdad E.M."/>
            <person name="Halim A."/>
            <person name="Hossen Q.M.M."/>
            <person name="Hossain M.Z."/>
            <person name="Ahmed B."/>
            <person name="Rahim S."/>
            <person name="Rahman M.S."/>
            <person name="Alam M.M."/>
            <person name="Hou S."/>
            <person name="Wan X."/>
            <person name="Saito J.A."/>
            <person name="Alam M."/>
        </authorList>
    </citation>
    <scope>NUCLEOTIDE SEQUENCE [LARGE SCALE GENOMIC DNA]</scope>
    <source>
        <strain evidence="2 3">MS6</strain>
    </source>
</reference>
<accession>K2S9S5</accession>
<dbReference type="InParanoid" id="K2S9S5"/>
<protein>
    <submittedName>
        <fullName evidence="2">Uncharacterized protein</fullName>
    </submittedName>
</protein>
<evidence type="ECO:0000313" key="3">
    <source>
        <dbReference type="Proteomes" id="UP000007129"/>
    </source>
</evidence>
<feature type="compositionally biased region" description="Basic and acidic residues" evidence="1">
    <location>
        <begin position="65"/>
        <end position="79"/>
    </location>
</feature>
<evidence type="ECO:0000256" key="1">
    <source>
        <dbReference type="SAM" id="MobiDB-lite"/>
    </source>
</evidence>
<feature type="region of interest" description="Disordered" evidence="1">
    <location>
        <begin position="1"/>
        <end position="79"/>
    </location>
</feature>
<comment type="caution">
    <text evidence="2">The sequence shown here is derived from an EMBL/GenBank/DDBJ whole genome shotgun (WGS) entry which is preliminary data.</text>
</comment>